<dbReference type="InterPro" id="IPR041657">
    <property type="entry name" value="HTH_17"/>
</dbReference>
<dbReference type="Pfam" id="PF12728">
    <property type="entry name" value="HTH_17"/>
    <property type="match status" value="1"/>
</dbReference>
<evidence type="ECO:0000259" key="1">
    <source>
        <dbReference type="Pfam" id="PF12728"/>
    </source>
</evidence>
<organism evidence="2 3">
    <name type="scientific">Clostridium beijerinckii</name>
    <name type="common">Clostridium MP</name>
    <dbReference type="NCBI Taxonomy" id="1520"/>
    <lineage>
        <taxon>Bacteria</taxon>
        <taxon>Bacillati</taxon>
        <taxon>Bacillota</taxon>
        <taxon>Clostridia</taxon>
        <taxon>Eubacteriales</taxon>
        <taxon>Clostridiaceae</taxon>
        <taxon>Clostridium</taxon>
    </lineage>
</organism>
<feature type="domain" description="Helix-turn-helix" evidence="1">
    <location>
        <begin position="10"/>
        <end position="55"/>
    </location>
</feature>
<proteinExistence type="predicted"/>
<accession>A0A7X9SRB8</accession>
<gene>
    <name evidence="2" type="ORF">HF849_17755</name>
</gene>
<dbReference type="EMBL" id="JABAGD010000036">
    <property type="protein sequence ID" value="NMF06564.1"/>
    <property type="molecule type" value="Genomic_DNA"/>
</dbReference>
<dbReference type="AlphaFoldDB" id="A0A7X9SRB8"/>
<reference evidence="2 3" key="1">
    <citation type="submission" date="2020-04" db="EMBL/GenBank/DDBJ databases">
        <authorList>
            <person name="Hitch T.C.A."/>
            <person name="Wylensek D."/>
            <person name="Clavel T."/>
        </authorList>
    </citation>
    <scope>NUCLEOTIDE SEQUENCE [LARGE SCALE GENOMIC DNA]</scope>
    <source>
        <strain evidence="2 3">WB01_NA02</strain>
    </source>
</reference>
<dbReference type="RefSeq" id="WP_168982664.1">
    <property type="nucleotide sequence ID" value="NZ_JABAGD010000036.1"/>
</dbReference>
<protein>
    <submittedName>
        <fullName evidence="2">Helix-turn-helix domain-containing protein</fullName>
    </submittedName>
</protein>
<name>A0A7X9SRB8_CLOBE</name>
<comment type="caution">
    <text evidence="2">The sequence shown here is derived from an EMBL/GenBank/DDBJ whole genome shotgun (WGS) entry which is preliminary data.</text>
</comment>
<evidence type="ECO:0000313" key="3">
    <source>
        <dbReference type="Proteomes" id="UP000587880"/>
    </source>
</evidence>
<evidence type="ECO:0000313" key="2">
    <source>
        <dbReference type="EMBL" id="NMF06564.1"/>
    </source>
</evidence>
<dbReference type="Proteomes" id="UP000587880">
    <property type="component" value="Unassembled WGS sequence"/>
</dbReference>
<sequence>MSLTQEKTILKLKEISERYDIPVNRLTSLIRQGKLKAVKSGKEYVVTLTEIHKYLGIETTSESLERELYIKELESKIKNYEILMDSIRNCVSMMDNVITCKL</sequence>